<organism evidence="7 8">
    <name type="scientific">Metallosphaera tengchongensis</name>
    <dbReference type="NCBI Taxonomy" id="1532350"/>
    <lineage>
        <taxon>Archaea</taxon>
        <taxon>Thermoproteota</taxon>
        <taxon>Thermoprotei</taxon>
        <taxon>Sulfolobales</taxon>
        <taxon>Sulfolobaceae</taxon>
        <taxon>Metallosphaera</taxon>
    </lineage>
</organism>
<keyword evidence="8" id="KW-1185">Reference proteome</keyword>
<dbReference type="GeneID" id="55641979"/>
<evidence type="ECO:0000256" key="4">
    <source>
        <dbReference type="ARBA" id="ARBA00022691"/>
    </source>
</evidence>
<dbReference type="RefSeq" id="WP_174631368.1">
    <property type="nucleotide sequence ID" value="NZ_CP049074.1"/>
</dbReference>
<dbReference type="OrthoDB" id="8079at2157"/>
<sequence>MKCIKVPRRELGRIRIRVAPGYQIIFDGDFALIPVLEPQQGYEAVECSPAPKETTPKLRDLIPNVSSFYVIGDIMVLSPKKEIIKAELEKLLKLRRGVRSIYIRKRVSGELRINELEHVAGEKRTVTEFREGGLRFIVDIAKVYVNPSMATERLRLVKSIPEGSRVLDVFTGYGALAIHVARKIGYVVAGDLNLDGLYMARESLRLNSCRISMDLVQYDARYLPFREKSFDWVIGDNPTMINVFLQELCRVSRKFTVVYRLGALEEGWERVNDYSKDLVIAKRVIRCQDKDVY</sequence>
<accession>A0A6N0NW12</accession>
<dbReference type="PANTHER" id="PTHR23245:SF36">
    <property type="entry name" value="TRNA (GUANINE(37)-N1)-METHYLTRANSFERASE"/>
    <property type="match status" value="1"/>
</dbReference>
<evidence type="ECO:0000313" key="7">
    <source>
        <dbReference type="EMBL" id="QKR00407.1"/>
    </source>
</evidence>
<feature type="domain" description="SAM-dependent methyltransferase TRM5/TYW2-type" evidence="6">
    <location>
        <begin position="59"/>
        <end position="293"/>
    </location>
</feature>
<dbReference type="KEGG" id="mten:GWK48_08500"/>
<dbReference type="InterPro" id="IPR056743">
    <property type="entry name" value="TRM5-TYW2-like_MTfase"/>
</dbReference>
<evidence type="ECO:0000256" key="1">
    <source>
        <dbReference type="ARBA" id="ARBA00022490"/>
    </source>
</evidence>
<dbReference type="Gene3D" id="3.30.300.110">
    <property type="entry name" value="Met-10+ protein-like domains"/>
    <property type="match status" value="1"/>
</dbReference>
<evidence type="ECO:0000256" key="3">
    <source>
        <dbReference type="ARBA" id="ARBA00022679"/>
    </source>
</evidence>
<keyword evidence="5" id="KW-0819">tRNA processing</keyword>
<dbReference type="PANTHER" id="PTHR23245">
    <property type="entry name" value="TRNA METHYLTRANSFERASE"/>
    <property type="match status" value="1"/>
</dbReference>
<reference evidence="7 8" key="1">
    <citation type="submission" date="2020-02" db="EMBL/GenBank/DDBJ databases">
        <title>Comparative genome analysis reveals the metabolism and evolution of the thermophilic archaeal genus Metallosphaera.</title>
        <authorList>
            <person name="Jiang C."/>
        </authorList>
    </citation>
    <scope>NUCLEOTIDE SEQUENCE [LARGE SCALE GENOMIC DNA]</scope>
    <source>
        <strain evidence="7 8">Ric-A</strain>
    </source>
</reference>
<dbReference type="GO" id="GO:0005737">
    <property type="term" value="C:cytoplasm"/>
    <property type="evidence" value="ECO:0007669"/>
    <property type="project" value="TreeGrafter"/>
</dbReference>
<dbReference type="PROSITE" id="PS51684">
    <property type="entry name" value="SAM_MT_TRM5_TYW2"/>
    <property type="match status" value="1"/>
</dbReference>
<dbReference type="CDD" id="cd02440">
    <property type="entry name" value="AdoMet_MTases"/>
    <property type="match status" value="1"/>
</dbReference>
<keyword evidence="3 7" id="KW-0808">Transferase</keyword>
<protein>
    <submittedName>
        <fullName evidence="7">Methyltransferase domain-containing protein</fullName>
    </submittedName>
</protein>
<dbReference type="Gene3D" id="3.40.50.150">
    <property type="entry name" value="Vaccinia Virus protein VP39"/>
    <property type="match status" value="1"/>
</dbReference>
<name>A0A6N0NW12_9CREN</name>
<evidence type="ECO:0000313" key="8">
    <source>
        <dbReference type="Proteomes" id="UP000509301"/>
    </source>
</evidence>
<keyword evidence="2 7" id="KW-0489">Methyltransferase</keyword>
<gene>
    <name evidence="7" type="ORF">GWK48_08500</name>
</gene>
<evidence type="ECO:0000256" key="5">
    <source>
        <dbReference type="ARBA" id="ARBA00022694"/>
    </source>
</evidence>
<keyword evidence="1" id="KW-0963">Cytoplasm</keyword>
<dbReference type="SUPFAM" id="SSF53335">
    <property type="entry name" value="S-adenosyl-L-methionine-dependent methyltransferases"/>
    <property type="match status" value="1"/>
</dbReference>
<dbReference type="GO" id="GO:0008175">
    <property type="term" value="F:tRNA methyltransferase activity"/>
    <property type="evidence" value="ECO:0007669"/>
    <property type="project" value="TreeGrafter"/>
</dbReference>
<dbReference type="InterPro" id="IPR030382">
    <property type="entry name" value="MeTrfase_TRM5/TYW2"/>
</dbReference>
<evidence type="ECO:0000259" key="6">
    <source>
        <dbReference type="PROSITE" id="PS51684"/>
    </source>
</evidence>
<dbReference type="AlphaFoldDB" id="A0A6N0NW12"/>
<dbReference type="GO" id="GO:0002939">
    <property type="term" value="P:tRNA N1-guanine methylation"/>
    <property type="evidence" value="ECO:0007669"/>
    <property type="project" value="TreeGrafter"/>
</dbReference>
<keyword evidence="4" id="KW-0949">S-adenosyl-L-methionine</keyword>
<evidence type="ECO:0000256" key="2">
    <source>
        <dbReference type="ARBA" id="ARBA00022603"/>
    </source>
</evidence>
<dbReference type="EMBL" id="CP049074">
    <property type="protein sequence ID" value="QKR00407.1"/>
    <property type="molecule type" value="Genomic_DNA"/>
</dbReference>
<dbReference type="InterPro" id="IPR029063">
    <property type="entry name" value="SAM-dependent_MTases_sf"/>
</dbReference>
<proteinExistence type="predicted"/>
<dbReference type="Proteomes" id="UP000509301">
    <property type="component" value="Chromosome"/>
</dbReference>
<dbReference type="Pfam" id="PF02475">
    <property type="entry name" value="TRM5-TYW2_MTfase"/>
    <property type="match status" value="1"/>
</dbReference>